<keyword evidence="3 5" id="KW-0378">Hydrolase</keyword>
<dbReference type="SFLD" id="SFLDS00003">
    <property type="entry name" value="Haloacid_Dehalogenase"/>
    <property type="match status" value="1"/>
</dbReference>
<accession>A0A9X2BU00</accession>
<protein>
    <submittedName>
        <fullName evidence="5">HAD family hydrolase</fullName>
    </submittedName>
</protein>
<dbReference type="Gene3D" id="3.40.50.1000">
    <property type="entry name" value="HAD superfamily/HAD-like"/>
    <property type="match status" value="1"/>
</dbReference>
<dbReference type="GO" id="GO:0044281">
    <property type="term" value="P:small molecule metabolic process"/>
    <property type="evidence" value="ECO:0007669"/>
    <property type="project" value="UniProtKB-ARBA"/>
</dbReference>
<evidence type="ECO:0000256" key="2">
    <source>
        <dbReference type="ARBA" id="ARBA00022723"/>
    </source>
</evidence>
<dbReference type="RefSeq" id="WP_248552550.1">
    <property type="nucleotide sequence ID" value="NZ_JALPRK010000013.1"/>
</dbReference>
<dbReference type="Gene3D" id="1.10.150.520">
    <property type="match status" value="1"/>
</dbReference>
<dbReference type="GO" id="GO:0016791">
    <property type="term" value="F:phosphatase activity"/>
    <property type="evidence" value="ECO:0007669"/>
    <property type="project" value="TreeGrafter"/>
</dbReference>
<dbReference type="InterPro" id="IPR023214">
    <property type="entry name" value="HAD_sf"/>
</dbReference>
<dbReference type="GO" id="GO:0046872">
    <property type="term" value="F:metal ion binding"/>
    <property type="evidence" value="ECO:0007669"/>
    <property type="project" value="UniProtKB-KW"/>
</dbReference>
<dbReference type="NCBIfam" id="TIGR01509">
    <property type="entry name" value="HAD-SF-IA-v3"/>
    <property type="match status" value="1"/>
</dbReference>
<dbReference type="NCBIfam" id="TIGR01549">
    <property type="entry name" value="HAD-SF-IA-v1"/>
    <property type="match status" value="1"/>
</dbReference>
<dbReference type="InterPro" id="IPR006439">
    <property type="entry name" value="HAD-SF_hydro_IA"/>
</dbReference>
<dbReference type="AlphaFoldDB" id="A0A9X2BU00"/>
<organism evidence="5 6">
    <name type="scientific">Paenibacillus mellifer</name>
    <dbReference type="NCBI Taxonomy" id="2937794"/>
    <lineage>
        <taxon>Bacteria</taxon>
        <taxon>Bacillati</taxon>
        <taxon>Bacillota</taxon>
        <taxon>Bacilli</taxon>
        <taxon>Bacillales</taxon>
        <taxon>Paenibacillaceae</taxon>
        <taxon>Paenibacillus</taxon>
    </lineage>
</organism>
<dbReference type="SUPFAM" id="SSF56784">
    <property type="entry name" value="HAD-like"/>
    <property type="match status" value="1"/>
</dbReference>
<reference evidence="5" key="1">
    <citation type="submission" date="2022-04" db="EMBL/GenBank/DDBJ databases">
        <authorList>
            <person name="Seo M.-J."/>
        </authorList>
    </citation>
    <scope>NUCLEOTIDE SEQUENCE</scope>
    <source>
        <strain evidence="5">MBLB2552</strain>
    </source>
</reference>
<dbReference type="EMBL" id="JALPRK010000013">
    <property type="protein sequence ID" value="MCK8488481.1"/>
    <property type="molecule type" value="Genomic_DNA"/>
</dbReference>
<dbReference type="InterPro" id="IPR036412">
    <property type="entry name" value="HAD-like_sf"/>
</dbReference>
<keyword evidence="2" id="KW-0479">Metal-binding</keyword>
<gene>
    <name evidence="5" type="ORF">M0651_15000</name>
</gene>
<dbReference type="SFLD" id="SFLDG01129">
    <property type="entry name" value="C1.5:_HAD__Beta-PGM__Phosphata"/>
    <property type="match status" value="1"/>
</dbReference>
<dbReference type="InterPro" id="IPR051400">
    <property type="entry name" value="HAD-like_hydrolase"/>
</dbReference>
<keyword evidence="4" id="KW-0460">Magnesium</keyword>
<name>A0A9X2BU00_9BACL</name>
<dbReference type="Proteomes" id="UP001139534">
    <property type="component" value="Unassembled WGS sequence"/>
</dbReference>
<dbReference type="InterPro" id="IPR041492">
    <property type="entry name" value="HAD_2"/>
</dbReference>
<dbReference type="Pfam" id="PF13419">
    <property type="entry name" value="HAD_2"/>
    <property type="match status" value="1"/>
</dbReference>
<evidence type="ECO:0000313" key="5">
    <source>
        <dbReference type="EMBL" id="MCK8488481.1"/>
    </source>
</evidence>
<sequence>MQLKAVLFDLDNTLMDRDYTFRSFAQQLVRECLVPMDEARREELVAEMIERDKDGYRPKEGFFQELIDWLPWREATSLQELKAYYDRHYMTHAKAMDHTEDTLQACREKGLRLGIITNGHSHLQHAKIDRLNLRRFFDVIVVSGDVEIRKPDRRIYELALDRLGSLPGETVIVGDHPCNDIWGAAQVGVRGIWLRRKHDWDESLEGGKPWRTISELNEISVLLEQ</sequence>
<evidence type="ECO:0000256" key="1">
    <source>
        <dbReference type="ARBA" id="ARBA00001946"/>
    </source>
</evidence>
<evidence type="ECO:0000313" key="6">
    <source>
        <dbReference type="Proteomes" id="UP001139534"/>
    </source>
</evidence>
<evidence type="ECO:0000256" key="4">
    <source>
        <dbReference type="ARBA" id="ARBA00022842"/>
    </source>
</evidence>
<proteinExistence type="predicted"/>
<evidence type="ECO:0000256" key="3">
    <source>
        <dbReference type="ARBA" id="ARBA00022801"/>
    </source>
</evidence>
<keyword evidence="6" id="KW-1185">Reference proteome</keyword>
<dbReference type="PANTHER" id="PTHR46470">
    <property type="entry name" value="N-ACYLNEURAMINATE-9-PHOSPHATASE"/>
    <property type="match status" value="1"/>
</dbReference>
<dbReference type="SFLD" id="SFLDG01135">
    <property type="entry name" value="C1.5.6:_HAD__Beta-PGM__Phospha"/>
    <property type="match status" value="1"/>
</dbReference>
<comment type="cofactor">
    <cofactor evidence="1">
        <name>Mg(2+)</name>
        <dbReference type="ChEBI" id="CHEBI:18420"/>
    </cofactor>
</comment>
<dbReference type="PANTHER" id="PTHR46470:SF2">
    <property type="entry name" value="GLYCERALDEHYDE 3-PHOSPHATE PHOSPHATASE"/>
    <property type="match status" value="1"/>
</dbReference>
<comment type="caution">
    <text evidence="5">The sequence shown here is derived from an EMBL/GenBank/DDBJ whole genome shotgun (WGS) entry which is preliminary data.</text>
</comment>
<dbReference type="PRINTS" id="PR00413">
    <property type="entry name" value="HADHALOGNASE"/>
</dbReference>